<protein>
    <submittedName>
        <fullName evidence="1">Uncharacterized protein</fullName>
    </submittedName>
</protein>
<organism evidence="1 2">
    <name type="scientific">endosymbiont of Lamellibrachia luymesi</name>
    <dbReference type="NCBI Taxonomy" id="2200907"/>
    <lineage>
        <taxon>Bacteria</taxon>
        <taxon>Pseudomonadati</taxon>
        <taxon>Pseudomonadota</taxon>
        <taxon>Gammaproteobacteria</taxon>
        <taxon>sulfur-oxidizing symbionts</taxon>
    </lineage>
</organism>
<name>A0A370E0J2_9GAMM</name>
<comment type="caution">
    <text evidence="1">The sequence shown here is derived from an EMBL/GenBank/DDBJ whole genome shotgun (WGS) entry which is preliminary data.</text>
</comment>
<evidence type="ECO:0000313" key="1">
    <source>
        <dbReference type="EMBL" id="RDH92067.1"/>
    </source>
</evidence>
<dbReference type="Proteomes" id="UP000255508">
    <property type="component" value="Unassembled WGS sequence"/>
</dbReference>
<evidence type="ECO:0000313" key="2">
    <source>
        <dbReference type="Proteomes" id="UP000255508"/>
    </source>
</evidence>
<dbReference type="AlphaFoldDB" id="A0A370E0J2"/>
<accession>A0A370E0J2</accession>
<proteinExistence type="predicted"/>
<sequence>MLLELYKKLILLGIVIGPIFWLVFTDDGQRRSDSVFLWLKGENSIEFNLKELDAALTETELKTVYPDITWQCETRETSFGDRLCLTLIGTFNDIPAKYLTLFFADQRISALKLIYHPGYHEQLQGQLLQQLGDAEDESRAAVTAPAPESIVRWRTNHGEVVVKRKLTEDEEAALFWLSPSRLMSYRQPDS</sequence>
<dbReference type="EMBL" id="QFXD01000080">
    <property type="protein sequence ID" value="RDH92067.1"/>
    <property type="molecule type" value="Genomic_DNA"/>
</dbReference>
<gene>
    <name evidence="1" type="ORF">DIZ79_04430</name>
</gene>
<reference evidence="1 2" key="1">
    <citation type="journal article" date="2018" name="ISME J.">
        <title>Endosymbiont genomes yield clues of tubeworm success.</title>
        <authorList>
            <person name="Li Y."/>
            <person name="Liles M.R."/>
            <person name="Halanych K.M."/>
        </authorList>
    </citation>
    <scope>NUCLEOTIDE SEQUENCE [LARGE SCALE GENOMIC DNA]</scope>
    <source>
        <strain evidence="1">A1422</strain>
    </source>
</reference>